<evidence type="ECO:0000256" key="2">
    <source>
        <dbReference type="SAM" id="SignalP"/>
    </source>
</evidence>
<feature type="signal peptide" evidence="2">
    <location>
        <begin position="1"/>
        <end position="27"/>
    </location>
</feature>
<name>A0A1Y6HP31_9XANT</name>
<dbReference type="GeneID" id="61893685"/>
<proteinExistence type="predicted"/>
<dbReference type="RefSeq" id="WP_002802802.1">
    <property type="nucleotide sequence ID" value="NZ_CP016830.1"/>
</dbReference>
<dbReference type="PROSITE" id="PS51257">
    <property type="entry name" value="PROKAR_LIPOPROTEIN"/>
    <property type="match status" value="1"/>
</dbReference>
<evidence type="ECO:0000313" key="4">
    <source>
        <dbReference type="EMBL" id="SMR04000.1"/>
    </source>
</evidence>
<dbReference type="Gene3D" id="3.30.1360.180">
    <property type="match status" value="1"/>
</dbReference>
<gene>
    <name evidence="4" type="ORF">PD5205_02710</name>
    <name evidence="3" type="ORF">PD885_01284</name>
</gene>
<dbReference type="InterPro" id="IPR017850">
    <property type="entry name" value="Alkaline_phosphatase_core_sf"/>
</dbReference>
<dbReference type="Pfam" id="PF01663">
    <property type="entry name" value="Phosphodiest"/>
    <property type="match status" value="1"/>
</dbReference>
<dbReference type="SUPFAM" id="SSF53649">
    <property type="entry name" value="Alkaline phosphatase-like"/>
    <property type="match status" value="1"/>
</dbReference>
<dbReference type="AlphaFoldDB" id="A0A1Y6HP31"/>
<accession>A0A1Y6HP31</accession>
<dbReference type="Proteomes" id="UP000195953">
    <property type="component" value="Chromosome 1"/>
</dbReference>
<dbReference type="EMBL" id="LT853885">
    <property type="protein sequence ID" value="SMR04000.1"/>
    <property type="molecule type" value="Genomic_DNA"/>
</dbReference>
<evidence type="ECO:0000313" key="3">
    <source>
        <dbReference type="EMBL" id="SMQ98535.1"/>
    </source>
</evidence>
<feature type="chain" id="PRO_5030038303" evidence="2">
    <location>
        <begin position="28"/>
        <end position="493"/>
    </location>
</feature>
<dbReference type="PANTHER" id="PTHR10151">
    <property type="entry name" value="ECTONUCLEOTIDE PYROPHOSPHATASE/PHOSPHODIESTERASE"/>
    <property type="match status" value="1"/>
</dbReference>
<sequence>MIDRRFVLAAAAIALLAACSTHTPARTAPSQLPTAAAMADAAYSGAPHTLLLISIDGLRADMLDRGITPNLSQLAHEGVRARWMTPSYPSLTFPNHYTLVTGLRPDHHGIVHNSMRDPALGSFWLSKPEAVGDARWWGGQPLWVGVEKTGQHAAIWSWPGSEAAIQGIRPTRWRHYEEGADLDVRVDEVLGWLDASGANTNRLVTLYFEHVDEAGHHHGPESREYADSVRAVDSAIGRLLAGMQRHGTRARANIIVVSDHGMAEVAPGHAISLEDIAPPNIATAVTEGQVIGFDPLPGQQVRAEASLLGAHAHYDCWRKTQLPARWHYGAHPRIPPIVCQMHEGWDALFPDKLAKRPRAQMRGSHGFDPALPSMRAVFLAQGPDLAQGKMLPGFDNVDVYALMTRLLGIPAAPNDGNPATLLSALRVPPTNTVPVSTPANGGSSAWASAPLRLEIDPDMKNAAQAPRSDVAKRAGISRPWQRSSWLQPSWPGP</sequence>
<reference evidence="4 6" key="1">
    <citation type="submission" date="2017-05" db="EMBL/GenBank/DDBJ databases">
        <authorList>
            <person name="Song R."/>
            <person name="Chenine A.L."/>
            <person name="Ruprecht R.M."/>
        </authorList>
    </citation>
    <scope>NUCLEOTIDE SEQUENCE [LARGE SCALE GENOMIC DNA]</scope>
    <source>
        <strain evidence="4">PD5205</strain>
    </source>
</reference>
<dbReference type="InterPro" id="IPR002591">
    <property type="entry name" value="Phosphodiest/P_Trfase"/>
</dbReference>
<evidence type="ECO:0000256" key="1">
    <source>
        <dbReference type="SAM" id="MobiDB-lite"/>
    </source>
</evidence>
<feature type="region of interest" description="Disordered" evidence="1">
    <location>
        <begin position="457"/>
        <end position="493"/>
    </location>
</feature>
<reference evidence="3 5" key="2">
    <citation type="submission" date="2017-05" db="EMBL/GenBank/DDBJ databases">
        <authorList>
            <person name="Blom J."/>
        </authorList>
    </citation>
    <scope>NUCLEOTIDE SEQUENCE [LARGE SCALE GENOMIC DNA]</scope>
    <source>
        <strain evidence="3">PD885</strain>
    </source>
</reference>
<evidence type="ECO:0000313" key="6">
    <source>
        <dbReference type="Proteomes" id="UP000195953"/>
    </source>
</evidence>
<dbReference type="Proteomes" id="UP000195877">
    <property type="component" value="Chromosome 1"/>
</dbReference>
<dbReference type="GO" id="GO:0016787">
    <property type="term" value="F:hydrolase activity"/>
    <property type="evidence" value="ECO:0007669"/>
    <property type="project" value="UniProtKB-ARBA"/>
</dbReference>
<organism evidence="4 6">
    <name type="scientific">Xanthomonas fragariae</name>
    <dbReference type="NCBI Taxonomy" id="48664"/>
    <lineage>
        <taxon>Bacteria</taxon>
        <taxon>Pseudomonadati</taxon>
        <taxon>Pseudomonadota</taxon>
        <taxon>Gammaproteobacteria</taxon>
        <taxon>Lysobacterales</taxon>
        <taxon>Lysobacteraceae</taxon>
        <taxon>Xanthomonas</taxon>
    </lineage>
</organism>
<keyword evidence="5" id="KW-1185">Reference proteome</keyword>
<dbReference type="CDD" id="cd16018">
    <property type="entry name" value="Enpp"/>
    <property type="match status" value="1"/>
</dbReference>
<protein>
    <submittedName>
        <fullName evidence="4">Phosphodiesterase-nucleotide pyrophosphatase</fullName>
    </submittedName>
    <submittedName>
        <fullName evidence="3">Type I phosphodiesterase / nucleotide pyrophosphatase</fullName>
    </submittedName>
</protein>
<dbReference type="PANTHER" id="PTHR10151:SF120">
    <property type="entry name" value="BIS(5'-ADENOSYL)-TRIPHOSPHATASE"/>
    <property type="match status" value="1"/>
</dbReference>
<dbReference type="eggNOG" id="COG1524">
    <property type="taxonomic scope" value="Bacteria"/>
</dbReference>
<keyword evidence="2" id="KW-0732">Signal</keyword>
<evidence type="ECO:0000313" key="5">
    <source>
        <dbReference type="Proteomes" id="UP000195877"/>
    </source>
</evidence>
<dbReference type="EMBL" id="LT853882">
    <property type="protein sequence ID" value="SMQ98535.1"/>
    <property type="molecule type" value="Genomic_DNA"/>
</dbReference>
<dbReference type="Gene3D" id="3.40.720.10">
    <property type="entry name" value="Alkaline Phosphatase, subunit A"/>
    <property type="match status" value="1"/>
</dbReference>